<dbReference type="Gene3D" id="3.10.40.10">
    <property type="entry name" value="Aerolysin/Pertussis toxin (APT), N-terminal domain"/>
    <property type="match status" value="1"/>
</dbReference>
<dbReference type="PRINTS" id="PR00754">
    <property type="entry name" value="AEROLYSIN"/>
</dbReference>
<sequence>MKNKRQPIPIIIVASLVAAAYSSHADASLDILNIKQHGQYCDDGFRPLTSDEVMPLKGELLKRMGHWQIINLADGYVVMGAGHFGRIKQDVLALNTWCTDVIQPDHSLPEYSPIILPGNSEAYTEWHLINDKKFYKPLALFAHYLGFAWAGGSASKFVGDDMVTSTDGNGSYHINANNGGPCEGYRCNERLKINISEIEYHIDPNTFSAGEIIQSDKEKIGQRTEVVINESDVKQQYRVTFSYDKTTNWSKTDTYGLSQRVSTKNTFEWPLVGKTELSIEVGANQSWASTTGDSQSKGISNTIVIDVPPHSKQEVSMEIFRSSISYPYQFNAALSYEVAFTGFMKWSGNALSDHPQDRPTYTSRWVIGRHGGKDKNIAYQYQHRNISSTDSEWDWPWLLRENDINDVKSVLGEILTPIHTHISGHFFAEASYGSNVRYGKTIPLYTLKSRVAEEHSMANSELSAVGIKNFKVNITPIPMI</sequence>
<dbReference type="Gene3D" id="2.170.15.10">
    <property type="entry name" value="Proaerolysin, chain A, domain 3"/>
    <property type="match status" value="1"/>
</dbReference>
<comment type="caution">
    <text evidence="15">The sequence shown here is derived from an EMBL/GenBank/DDBJ whole genome shotgun (WGS) entry which is preliminary data.</text>
</comment>
<evidence type="ECO:0000256" key="2">
    <source>
        <dbReference type="ARBA" id="ARBA00004613"/>
    </source>
</evidence>
<dbReference type="Proteomes" id="UP000094936">
    <property type="component" value="Unassembled WGS sequence"/>
</dbReference>
<evidence type="ECO:0000256" key="13">
    <source>
        <dbReference type="SAM" id="SignalP"/>
    </source>
</evidence>
<dbReference type="Gene3D" id="3.30.412.10">
    <property type="entry name" value="Proaerolysin, chain A, domain 2"/>
    <property type="match status" value="1"/>
</dbReference>
<dbReference type="AlphaFoldDB" id="A0A1C3E513"/>
<dbReference type="SMART" id="SM00999">
    <property type="entry name" value="Aerolysin"/>
    <property type="match status" value="1"/>
</dbReference>
<protein>
    <recommendedName>
        <fullName evidence="14">Aerolysin-like C-terminal domain-containing protein</fullName>
    </recommendedName>
</protein>
<keyword evidence="8" id="KW-1043">Host membrane</keyword>
<feature type="chain" id="PRO_5008672778" description="Aerolysin-like C-terminal domain-containing protein" evidence="13">
    <location>
        <begin position="26"/>
        <end position="480"/>
    </location>
</feature>
<gene>
    <name evidence="15" type="ORF">A8L45_23150</name>
</gene>
<evidence type="ECO:0000256" key="6">
    <source>
        <dbReference type="ARBA" id="ARBA00022656"/>
    </source>
</evidence>
<proteinExistence type="inferred from homology"/>
<dbReference type="RefSeq" id="WP_068905705.1">
    <property type="nucleotide sequence ID" value="NZ_JBHUIF010000013.1"/>
</dbReference>
<comment type="subcellular location">
    <subcellularLocation>
        <location evidence="1">Host cell membrane</location>
    </subcellularLocation>
    <subcellularLocation>
        <location evidence="2">Secreted</location>
    </subcellularLocation>
</comment>
<dbReference type="GO" id="GO:0090729">
    <property type="term" value="F:toxin activity"/>
    <property type="evidence" value="ECO:0007669"/>
    <property type="project" value="UniProtKB-KW"/>
</dbReference>
<evidence type="ECO:0000256" key="9">
    <source>
        <dbReference type="ARBA" id="ARBA00023026"/>
    </source>
</evidence>
<name>A0A1C3E513_9GAMM</name>
<evidence type="ECO:0000256" key="10">
    <source>
        <dbReference type="ARBA" id="ARBA00023136"/>
    </source>
</evidence>
<dbReference type="InterPro" id="IPR016187">
    <property type="entry name" value="CTDL_fold"/>
</dbReference>
<keyword evidence="16" id="KW-1185">Reference proteome</keyword>
<dbReference type="SUPFAM" id="SSF56436">
    <property type="entry name" value="C-type lectin-like"/>
    <property type="match status" value="1"/>
</dbReference>
<evidence type="ECO:0000259" key="14">
    <source>
        <dbReference type="SMART" id="SM00999"/>
    </source>
</evidence>
<feature type="signal peptide" evidence="13">
    <location>
        <begin position="1"/>
        <end position="25"/>
    </location>
</feature>
<dbReference type="OrthoDB" id="5579173at2"/>
<reference evidence="15 16" key="1">
    <citation type="submission" date="2016-05" db="EMBL/GenBank/DDBJ databases">
        <title>Genomic Taxonomy of the Vibrionaceae.</title>
        <authorList>
            <person name="Gomez-Gil B."/>
            <person name="Enciso-Ibarra J."/>
        </authorList>
    </citation>
    <scope>NUCLEOTIDE SEQUENCE [LARGE SCALE GENOMIC DNA]</scope>
    <source>
        <strain evidence="15 16">CAIM 1920</strain>
    </source>
</reference>
<dbReference type="CDD" id="cd20218">
    <property type="entry name" value="PFM_aerolysin"/>
    <property type="match status" value="1"/>
</dbReference>
<evidence type="ECO:0000256" key="12">
    <source>
        <dbReference type="ARBA" id="ARBA00026029"/>
    </source>
</evidence>
<dbReference type="InterPro" id="IPR005138">
    <property type="entry name" value="APT_dom"/>
</dbReference>
<dbReference type="GO" id="GO:0020002">
    <property type="term" value="C:host cell plasma membrane"/>
    <property type="evidence" value="ECO:0007669"/>
    <property type="project" value="UniProtKB-SubCell"/>
</dbReference>
<dbReference type="InterPro" id="IPR055267">
    <property type="entry name" value="Aerolysin-like_C"/>
</dbReference>
<keyword evidence="10" id="KW-0472">Membrane</keyword>
<evidence type="ECO:0000256" key="11">
    <source>
        <dbReference type="ARBA" id="ARBA00023157"/>
    </source>
</evidence>
<dbReference type="GO" id="GO:0005576">
    <property type="term" value="C:extracellular region"/>
    <property type="evidence" value="ECO:0007669"/>
    <property type="project" value="UniProtKB-SubCell"/>
</dbReference>
<keyword evidence="4" id="KW-1032">Host cell membrane</keyword>
<evidence type="ECO:0000256" key="5">
    <source>
        <dbReference type="ARBA" id="ARBA00022525"/>
    </source>
</evidence>
<evidence type="ECO:0000313" key="16">
    <source>
        <dbReference type="Proteomes" id="UP000094936"/>
    </source>
</evidence>
<dbReference type="EMBL" id="LYBM01000091">
    <property type="protein sequence ID" value="ODA28341.1"/>
    <property type="molecule type" value="Genomic_DNA"/>
</dbReference>
<dbReference type="InterPro" id="IPR005830">
    <property type="entry name" value="Aerolysn"/>
</dbReference>
<evidence type="ECO:0000256" key="4">
    <source>
        <dbReference type="ARBA" id="ARBA00022511"/>
    </source>
</evidence>
<keyword evidence="6" id="KW-0800">Toxin</keyword>
<accession>A0A1C3E513</accession>
<dbReference type="Pfam" id="PF01117">
    <property type="entry name" value="Aerolysin"/>
    <property type="match status" value="1"/>
</dbReference>
<evidence type="ECO:0000256" key="7">
    <source>
        <dbReference type="ARBA" id="ARBA00022729"/>
    </source>
</evidence>
<dbReference type="Pfam" id="PF03440">
    <property type="entry name" value="APT"/>
    <property type="match status" value="1"/>
</dbReference>
<evidence type="ECO:0000256" key="1">
    <source>
        <dbReference type="ARBA" id="ARBA00004165"/>
    </source>
</evidence>
<comment type="similarity">
    <text evidence="3">Belongs to the aerolysin family.</text>
</comment>
<keyword evidence="9" id="KW-0843">Virulence</keyword>
<evidence type="ECO:0000313" key="15">
    <source>
        <dbReference type="EMBL" id="ODA28341.1"/>
    </source>
</evidence>
<dbReference type="InterPro" id="IPR037015">
    <property type="entry name" value="APT_N_sf"/>
</dbReference>
<dbReference type="PROSITE" id="PS00274">
    <property type="entry name" value="AEROLYSIN"/>
    <property type="match status" value="1"/>
</dbReference>
<keyword evidence="7 13" id="KW-0732">Signal</keyword>
<evidence type="ECO:0000256" key="3">
    <source>
        <dbReference type="ARBA" id="ARBA00009831"/>
    </source>
</evidence>
<dbReference type="SUPFAM" id="SSF56973">
    <property type="entry name" value="Aerolisin/ETX pore-forming domain"/>
    <property type="match status" value="1"/>
</dbReference>
<evidence type="ECO:0000256" key="8">
    <source>
        <dbReference type="ARBA" id="ARBA00022870"/>
    </source>
</evidence>
<keyword evidence="5" id="KW-0964">Secreted</keyword>
<keyword evidence="11" id="KW-1015">Disulfide bond</keyword>
<feature type="domain" description="Aerolysin-like C-terminal" evidence="14">
    <location>
        <begin position="119"/>
        <end position="464"/>
    </location>
</feature>
<comment type="subunit">
    <text evidence="12">Homodimer in solution; homoheptamer in the host membrane. After binding to GPI-anchored proteins in target membranes and proteolytic removal of the C-terminal propeptide, the protein assembles into a heptameric pre-pore complex. A further conformation change leads to insertion into the host membrane.</text>
</comment>
<organism evidence="15 16">
    <name type="scientific">Veronia pacifica</name>
    <dbReference type="NCBI Taxonomy" id="1080227"/>
    <lineage>
        <taxon>Bacteria</taxon>
        <taxon>Pseudomonadati</taxon>
        <taxon>Pseudomonadota</taxon>
        <taxon>Gammaproteobacteria</taxon>
        <taxon>Vibrionales</taxon>
        <taxon>Vibrionaceae</taxon>
        <taxon>Veronia</taxon>
    </lineage>
</organism>
<dbReference type="InterPro" id="IPR005831">
    <property type="entry name" value="Aerolysin/haemolysin_CS"/>
</dbReference>